<accession>A0ACC0ACN7</accession>
<comment type="caution">
    <text evidence="1">The sequence shown here is derived from an EMBL/GenBank/DDBJ whole genome shotgun (WGS) entry which is preliminary data.</text>
</comment>
<evidence type="ECO:0000313" key="1">
    <source>
        <dbReference type="EMBL" id="KAI5658630.1"/>
    </source>
</evidence>
<evidence type="ECO:0000313" key="2">
    <source>
        <dbReference type="Proteomes" id="UP001060085"/>
    </source>
</evidence>
<dbReference type="EMBL" id="CM044706">
    <property type="protein sequence ID" value="KAI5658630.1"/>
    <property type="molecule type" value="Genomic_DNA"/>
</dbReference>
<protein>
    <submittedName>
        <fullName evidence="1">Uncharacterized protein</fullName>
    </submittedName>
</protein>
<name>A0ACC0ACN7_CATRO</name>
<organism evidence="1 2">
    <name type="scientific">Catharanthus roseus</name>
    <name type="common">Madagascar periwinkle</name>
    <name type="synonym">Vinca rosea</name>
    <dbReference type="NCBI Taxonomy" id="4058"/>
    <lineage>
        <taxon>Eukaryota</taxon>
        <taxon>Viridiplantae</taxon>
        <taxon>Streptophyta</taxon>
        <taxon>Embryophyta</taxon>
        <taxon>Tracheophyta</taxon>
        <taxon>Spermatophyta</taxon>
        <taxon>Magnoliopsida</taxon>
        <taxon>eudicotyledons</taxon>
        <taxon>Gunneridae</taxon>
        <taxon>Pentapetalae</taxon>
        <taxon>asterids</taxon>
        <taxon>lamiids</taxon>
        <taxon>Gentianales</taxon>
        <taxon>Apocynaceae</taxon>
        <taxon>Rauvolfioideae</taxon>
        <taxon>Vinceae</taxon>
        <taxon>Catharanthinae</taxon>
        <taxon>Catharanthus</taxon>
    </lineage>
</organism>
<sequence length="1021" mass="112263">MASEGIMQFSFASVVEDVLQQQSKRLSDIDLASRMAEEASLRRYEAAGWLRKTVGVVGGKDLPAEPSEEGFRLALRSGIILCNVLNKVQPGAVAKVVEMPCDSVLIPDGAALSAYQYFENVRNFLVAIEEMGLPTFEASDLEQGGKTSRVVNCVLALKSYGEWKQGGGTGSWKFGGNVKPVPSAKQVVRKNSEPFMNSLSRTSSIGERSLDGSCSERHSFSDFGQESSIMVNSHSLNALVRLLLSDRKQEDIPTIVESMLNKVLEECDRRMASQTGQIKVVSNDADGPGLNEFLSEEAAPVEEEEDVATSQMKEDCDNQKESYDGMEDVATSQTVIEDCNNQKESYDDQRRSQTTRQLLLVEQQHKEIQELKYVLQTAKADLKFLQMKYYEEVCNLGAHLSGLANAASGYKRVLEENRKLYNLVQDLRGNIRVYCRVRPFLPGKASGLSAVDHVDEGSITIITPSKYGKEGRKSFTFNKVFGPAASQEEVFADTQPLIRSVLDGYNVCIFAYGQTGSGKTHTMTGPDDLKEETMGVNYRALRDLFLLSEQRKDTISYEISVQMLEIYNEQVKDLLATDGQNKRLEIRNSSQKGLNVPDANTVPVKSTSDVIYLMNLGHKNRSVGSTAMNIRSSRSHSCLTVHVQGRDLASNTVLRGSMHLVDLAGSERVDKSEAVGERLKEAQHINKSLSALGDVIASLAQKNTHVPYRNSKLTQLLQDSLGGQAKTLMFVHISPEHDAIGETISTLKFAERVSSVELGAARANKDSADVKELKEQIATLKAALARKEGEPAPRPNSRSSSPAPRLRSSGSSSPSLPRYGGIEDTDSIEIRNNSGSKPRRQSLDLQELLMSSPPWPPAASSSPDLKDFEKESVSSDWVDKIMINKQELERRGGNILGWEEDGRQSPDMFFQRQNTRSLTATPDDSDDPDAPDATTSDSSEPDFLWQPNNVHNKVTNVPTNGNASKLRKPSPKHRKSPETRSLIPTPPTRRLSSGGYTSPIPKAGKQPVSSSDGKRKQGSGK</sequence>
<gene>
    <name evidence="1" type="ORF">M9H77_27423</name>
</gene>
<keyword evidence="2" id="KW-1185">Reference proteome</keyword>
<reference evidence="2" key="1">
    <citation type="journal article" date="2023" name="Nat. Plants">
        <title>Single-cell RNA sequencing provides a high-resolution roadmap for understanding the multicellular compartmentation of specialized metabolism.</title>
        <authorList>
            <person name="Sun S."/>
            <person name="Shen X."/>
            <person name="Li Y."/>
            <person name="Li Y."/>
            <person name="Wang S."/>
            <person name="Li R."/>
            <person name="Zhang H."/>
            <person name="Shen G."/>
            <person name="Guo B."/>
            <person name="Wei J."/>
            <person name="Xu J."/>
            <person name="St-Pierre B."/>
            <person name="Chen S."/>
            <person name="Sun C."/>
        </authorList>
    </citation>
    <scope>NUCLEOTIDE SEQUENCE [LARGE SCALE GENOMIC DNA]</scope>
</reference>
<proteinExistence type="predicted"/>
<dbReference type="Proteomes" id="UP001060085">
    <property type="component" value="Linkage Group LG06"/>
</dbReference>